<dbReference type="EMBL" id="JAEKPD010000009">
    <property type="protein sequence ID" value="MBJ3763327.1"/>
    <property type="molecule type" value="Genomic_DNA"/>
</dbReference>
<feature type="compositionally biased region" description="Basic and acidic residues" evidence="1">
    <location>
        <begin position="51"/>
        <end position="71"/>
    </location>
</feature>
<evidence type="ECO:0000256" key="1">
    <source>
        <dbReference type="SAM" id="MobiDB-lite"/>
    </source>
</evidence>
<accession>A0A934IF92</accession>
<evidence type="ECO:0000313" key="3">
    <source>
        <dbReference type="Proteomes" id="UP000642488"/>
    </source>
</evidence>
<dbReference type="PANTHER" id="PTHR41532:SF1">
    <property type="entry name" value="FIXS PROTEIN"/>
    <property type="match status" value="1"/>
</dbReference>
<dbReference type="NCBIfam" id="TIGR00847">
    <property type="entry name" value="ccoS"/>
    <property type="match status" value="1"/>
</dbReference>
<proteinExistence type="predicted"/>
<dbReference type="Pfam" id="PF03597">
    <property type="entry name" value="FixS"/>
    <property type="match status" value="1"/>
</dbReference>
<gene>
    <name evidence="2" type="primary">ccoS</name>
    <name evidence="2" type="ORF">ILP92_11270</name>
</gene>
<dbReference type="InterPro" id="IPR004714">
    <property type="entry name" value="Cyt_oxidase_maturation_cbb3"/>
</dbReference>
<sequence>MNILVVLIPVSILLGGLGLAACIWTLRHGQYEDLEGDAARILMDEDDSDGDAGRQSDFEAGDEHAGSRRMS</sequence>
<reference evidence="2" key="1">
    <citation type="submission" date="2020-12" db="EMBL/GenBank/DDBJ databases">
        <title>Bacterial taxonomy.</title>
        <authorList>
            <person name="Pan X."/>
        </authorList>
    </citation>
    <scope>NUCLEOTIDE SEQUENCE</scope>
    <source>
        <strain evidence="2">KCTC 52957</strain>
    </source>
</reference>
<dbReference type="AlphaFoldDB" id="A0A934IF92"/>
<organism evidence="2 3">
    <name type="scientific">Palleronia pontilimi</name>
    <dbReference type="NCBI Taxonomy" id="1964209"/>
    <lineage>
        <taxon>Bacteria</taxon>
        <taxon>Pseudomonadati</taxon>
        <taxon>Pseudomonadota</taxon>
        <taxon>Alphaproteobacteria</taxon>
        <taxon>Rhodobacterales</taxon>
        <taxon>Roseobacteraceae</taxon>
        <taxon>Palleronia</taxon>
    </lineage>
</organism>
<comment type="caution">
    <text evidence="2">The sequence shown here is derived from an EMBL/GenBank/DDBJ whole genome shotgun (WGS) entry which is preliminary data.</text>
</comment>
<dbReference type="Proteomes" id="UP000642488">
    <property type="component" value="Unassembled WGS sequence"/>
</dbReference>
<name>A0A934IF92_9RHOB</name>
<feature type="region of interest" description="Disordered" evidence="1">
    <location>
        <begin position="43"/>
        <end position="71"/>
    </location>
</feature>
<evidence type="ECO:0000313" key="2">
    <source>
        <dbReference type="EMBL" id="MBJ3763327.1"/>
    </source>
</evidence>
<dbReference type="PANTHER" id="PTHR41532">
    <property type="entry name" value="FIXS PROTEIN"/>
    <property type="match status" value="1"/>
</dbReference>
<protein>
    <submittedName>
        <fullName evidence="2">Cbb3-type cytochrome oxidase assembly protein CcoS</fullName>
    </submittedName>
</protein>
<dbReference type="RefSeq" id="WP_198916498.1">
    <property type="nucleotide sequence ID" value="NZ_JAEKPD010000009.1"/>
</dbReference>
<keyword evidence="3" id="KW-1185">Reference proteome</keyword>